<dbReference type="Pfam" id="PF02153">
    <property type="entry name" value="PDH_N"/>
    <property type="match status" value="1"/>
</dbReference>
<keyword evidence="12" id="KW-1185">Reference proteome</keyword>
<dbReference type="FunFam" id="1.10.3660.10:FF:000003">
    <property type="entry name" value="Prephenate dehydrogenase"/>
    <property type="match status" value="1"/>
</dbReference>
<name>E8T620_THEA1</name>
<comment type="catalytic activity">
    <reaction evidence="9">
        <text>prephenate + NAD(+) = 3-(4-hydroxyphenyl)pyruvate + CO2 + NADH</text>
        <dbReference type="Rhea" id="RHEA:13869"/>
        <dbReference type="ChEBI" id="CHEBI:16526"/>
        <dbReference type="ChEBI" id="CHEBI:29934"/>
        <dbReference type="ChEBI" id="CHEBI:36242"/>
        <dbReference type="ChEBI" id="CHEBI:57540"/>
        <dbReference type="ChEBI" id="CHEBI:57945"/>
        <dbReference type="EC" id="1.3.1.12"/>
    </reaction>
</comment>
<proteinExistence type="inferred from homology"/>
<dbReference type="PANTHER" id="PTHR21363">
    <property type="entry name" value="PREPHENATE DEHYDROGENASE"/>
    <property type="match status" value="1"/>
</dbReference>
<sequence>MEWEFKEICIIGLGLIGGSFALNLRLKGFPGKITAVDINPEAIEKGLELEVIDSGSIKHSMAESADLVVLATPVGAYEPVLKQLKPHLNGSQVVSDLGSVKGKLVYRCEELLADTAPFVGGHPIAGTEKSGVESAVPDLFVGAKFIVTPTENTDPKALEKVKRLWKQLGSEVIEMAPYHHDRVFAAVSHLPHVVAYSIVSAIDDLSEQVNTNLFEFTGGGFRDFTRIAMSDPIMWRDICLANRENLLNSIKSFKSALEKVEKLIEEGNGEGLKEFFEKAREKRKLVK</sequence>
<dbReference type="GO" id="GO:0006571">
    <property type="term" value="P:tyrosine biosynthetic process"/>
    <property type="evidence" value="ECO:0007669"/>
    <property type="project" value="UniProtKB-KW"/>
</dbReference>
<dbReference type="EMBL" id="CP002444">
    <property type="protein sequence ID" value="ADU96604.1"/>
    <property type="molecule type" value="Genomic_DNA"/>
</dbReference>
<keyword evidence="4" id="KW-0827">Tyrosine biosynthesis</keyword>
<keyword evidence="8" id="KW-0057">Aromatic amino acid biosynthesis</keyword>
<dbReference type="PANTHER" id="PTHR21363:SF0">
    <property type="entry name" value="PREPHENATE DEHYDROGENASE [NADP(+)]"/>
    <property type="match status" value="1"/>
</dbReference>
<dbReference type="Gene3D" id="3.40.50.720">
    <property type="entry name" value="NAD(P)-binding Rossmann-like Domain"/>
    <property type="match status" value="1"/>
</dbReference>
<dbReference type="InterPro" id="IPR008927">
    <property type="entry name" value="6-PGluconate_DH-like_C_sf"/>
</dbReference>
<evidence type="ECO:0000256" key="4">
    <source>
        <dbReference type="ARBA" id="ARBA00022498"/>
    </source>
</evidence>
<evidence type="ECO:0000256" key="2">
    <source>
        <dbReference type="ARBA" id="ARBA00007964"/>
    </source>
</evidence>
<dbReference type="GO" id="GO:0004665">
    <property type="term" value="F:prephenate dehydrogenase (NADP+) activity"/>
    <property type="evidence" value="ECO:0007669"/>
    <property type="project" value="InterPro"/>
</dbReference>
<dbReference type="Proteomes" id="UP000006362">
    <property type="component" value="Chromosome"/>
</dbReference>
<reference evidence="11" key="1">
    <citation type="submission" date="2011-01" db="EMBL/GenBank/DDBJ databases">
        <title>Complete sequence of chromosome of Thermovibrio ammonificans HB-1.</title>
        <authorList>
            <consortium name="US DOE Joint Genome Institute"/>
            <person name="Lucas S."/>
            <person name="Copeland A."/>
            <person name="Lapidus A."/>
            <person name="Cheng J.-F."/>
            <person name="Goodwin L."/>
            <person name="Pitluck S."/>
            <person name="Davenport K."/>
            <person name="Detter J.C."/>
            <person name="Han C."/>
            <person name="Tapia R."/>
            <person name="Land M."/>
            <person name="Hauser L."/>
            <person name="Kyrpides N."/>
            <person name="Ivanova N."/>
            <person name="Ovchinnikova G."/>
            <person name="Vetriani C."/>
            <person name="Woyke T."/>
        </authorList>
    </citation>
    <scope>NUCLEOTIDE SEQUENCE [LARGE SCALE GENOMIC DNA]</scope>
    <source>
        <strain evidence="11">HB-1</strain>
    </source>
</reference>
<evidence type="ECO:0000256" key="3">
    <source>
        <dbReference type="ARBA" id="ARBA00012068"/>
    </source>
</evidence>
<gene>
    <name evidence="11" type="ordered locus">Theam_0633</name>
</gene>
<dbReference type="eggNOG" id="COG0287">
    <property type="taxonomic scope" value="Bacteria"/>
</dbReference>
<accession>E8T620</accession>
<dbReference type="InterPro" id="IPR046825">
    <property type="entry name" value="PDH_C"/>
</dbReference>
<comment type="pathway">
    <text evidence="1">Amino-acid biosynthesis; L-tyrosine biosynthesis; (4-hydroxyphenyl)pyruvate from prephenate (NAD(+) route): step 1/1.</text>
</comment>
<dbReference type="InterPro" id="IPR003099">
    <property type="entry name" value="Prephen_DH"/>
</dbReference>
<evidence type="ECO:0000256" key="8">
    <source>
        <dbReference type="ARBA" id="ARBA00023141"/>
    </source>
</evidence>
<evidence type="ECO:0000259" key="10">
    <source>
        <dbReference type="PROSITE" id="PS51176"/>
    </source>
</evidence>
<dbReference type="HOGENOM" id="CLU_055968_2_0_0"/>
<keyword evidence="6" id="KW-0560">Oxidoreductase</keyword>
<dbReference type="RefSeq" id="WP_013537390.1">
    <property type="nucleotide sequence ID" value="NC_014926.1"/>
</dbReference>
<evidence type="ECO:0000256" key="1">
    <source>
        <dbReference type="ARBA" id="ARBA00005067"/>
    </source>
</evidence>
<dbReference type="InterPro" id="IPR036291">
    <property type="entry name" value="NAD(P)-bd_dom_sf"/>
</dbReference>
<protein>
    <recommendedName>
        <fullName evidence="3">prephenate dehydrogenase</fullName>
        <ecNumber evidence="3">1.3.1.12</ecNumber>
    </recommendedName>
</protein>
<evidence type="ECO:0000313" key="12">
    <source>
        <dbReference type="Proteomes" id="UP000006362"/>
    </source>
</evidence>
<organism evidence="11 12">
    <name type="scientific">Thermovibrio ammonificans (strain DSM 15698 / JCM 12110 / HB-1)</name>
    <dbReference type="NCBI Taxonomy" id="648996"/>
    <lineage>
        <taxon>Bacteria</taxon>
        <taxon>Pseudomonadati</taxon>
        <taxon>Aquificota</taxon>
        <taxon>Aquificia</taxon>
        <taxon>Desulfurobacteriales</taxon>
        <taxon>Desulfurobacteriaceae</taxon>
        <taxon>Thermovibrio</taxon>
    </lineage>
</organism>
<keyword evidence="5" id="KW-0028">Amino-acid biosynthesis</keyword>
<dbReference type="OrthoDB" id="9802008at2"/>
<evidence type="ECO:0000256" key="5">
    <source>
        <dbReference type="ARBA" id="ARBA00022605"/>
    </source>
</evidence>
<dbReference type="EC" id="1.3.1.12" evidence="3"/>
<dbReference type="KEGG" id="tam:Theam_0633"/>
<dbReference type="PROSITE" id="PS51176">
    <property type="entry name" value="PDH_ADH"/>
    <property type="match status" value="1"/>
</dbReference>
<evidence type="ECO:0000256" key="7">
    <source>
        <dbReference type="ARBA" id="ARBA00023027"/>
    </source>
</evidence>
<dbReference type="FunFam" id="3.40.50.720:FF:000208">
    <property type="entry name" value="Prephenate dehydrogenase"/>
    <property type="match status" value="1"/>
</dbReference>
<dbReference type="Pfam" id="PF20463">
    <property type="entry name" value="PDH_C"/>
    <property type="match status" value="1"/>
</dbReference>
<dbReference type="Gene3D" id="1.10.3660.10">
    <property type="entry name" value="6-phosphogluconate dehydrogenase C-terminal like domain"/>
    <property type="match status" value="1"/>
</dbReference>
<dbReference type="InterPro" id="IPR050812">
    <property type="entry name" value="Preph/Arog_dehydrog"/>
</dbReference>
<comment type="similarity">
    <text evidence="2">Belongs to the prephenate/arogenate dehydrogenase family.</text>
</comment>
<keyword evidence="7" id="KW-0520">NAD</keyword>
<evidence type="ECO:0000313" key="11">
    <source>
        <dbReference type="EMBL" id="ADU96604.1"/>
    </source>
</evidence>
<dbReference type="SUPFAM" id="SSF48179">
    <property type="entry name" value="6-phosphogluconate dehydrogenase C-terminal domain-like"/>
    <property type="match status" value="1"/>
</dbReference>
<evidence type="ECO:0000256" key="6">
    <source>
        <dbReference type="ARBA" id="ARBA00023002"/>
    </source>
</evidence>
<evidence type="ECO:0000256" key="9">
    <source>
        <dbReference type="ARBA" id="ARBA00049260"/>
    </source>
</evidence>
<dbReference type="GO" id="GO:0070403">
    <property type="term" value="F:NAD+ binding"/>
    <property type="evidence" value="ECO:0007669"/>
    <property type="project" value="InterPro"/>
</dbReference>
<dbReference type="GO" id="GO:0008977">
    <property type="term" value="F:prephenate dehydrogenase (NAD+) activity"/>
    <property type="evidence" value="ECO:0007669"/>
    <property type="project" value="UniProtKB-EC"/>
</dbReference>
<dbReference type="SUPFAM" id="SSF51735">
    <property type="entry name" value="NAD(P)-binding Rossmann-fold domains"/>
    <property type="match status" value="1"/>
</dbReference>
<dbReference type="AlphaFoldDB" id="E8T620"/>
<dbReference type="InterPro" id="IPR046826">
    <property type="entry name" value="PDH_N"/>
</dbReference>
<feature type="domain" description="Prephenate/arogenate dehydrogenase" evidence="10">
    <location>
        <begin position="6"/>
        <end position="287"/>
    </location>
</feature>
<dbReference type="STRING" id="648996.Theam_0633"/>